<protein>
    <submittedName>
        <fullName evidence="1">TIGR02757 family protein</fullName>
    </submittedName>
</protein>
<dbReference type="InterPro" id="IPR014127">
    <property type="entry name" value="CHP02757"/>
</dbReference>
<dbReference type="InterPro" id="IPR011257">
    <property type="entry name" value="DNA_glycosylase"/>
</dbReference>
<dbReference type="NCBIfam" id="TIGR02757">
    <property type="entry name" value="TIGR02757 family protein"/>
    <property type="match status" value="1"/>
</dbReference>
<name>A0A7V2ZIU5_9BACT</name>
<proteinExistence type="predicted"/>
<dbReference type="AlphaFoldDB" id="A0A7V2ZIU5"/>
<comment type="caution">
    <text evidence="1">The sequence shown here is derived from an EMBL/GenBank/DDBJ whole genome shotgun (WGS) entry which is preliminary data.</text>
</comment>
<dbReference type="EMBL" id="DSUJ01000008">
    <property type="protein sequence ID" value="HFI90776.1"/>
    <property type="molecule type" value="Genomic_DNA"/>
</dbReference>
<dbReference type="GO" id="GO:0006281">
    <property type="term" value="P:DNA repair"/>
    <property type="evidence" value="ECO:0007669"/>
    <property type="project" value="InterPro"/>
</dbReference>
<accession>A0A7V2ZIU5</accession>
<dbReference type="GO" id="GO:0003824">
    <property type="term" value="F:catalytic activity"/>
    <property type="evidence" value="ECO:0007669"/>
    <property type="project" value="InterPro"/>
</dbReference>
<evidence type="ECO:0000313" key="1">
    <source>
        <dbReference type="EMBL" id="HFI90776.1"/>
    </source>
</evidence>
<gene>
    <name evidence="1" type="ORF">ENS31_04490</name>
</gene>
<dbReference type="SUPFAM" id="SSF48150">
    <property type="entry name" value="DNA-glycosylase"/>
    <property type="match status" value="1"/>
</dbReference>
<dbReference type="Pfam" id="PF09674">
    <property type="entry name" value="DUF2400"/>
    <property type="match status" value="1"/>
</dbReference>
<sequence length="259" mass="30311">MKKLKSQLEKIYNQYSNLESTSDPLHLIHQLKDEKDIELFAFLASLFAYGSVKQINNTLSEILNLSEGKPYKFIKTFSSRSKLKVKHRFYSESDVTNLMILLNKILNDFDSLKNLFAMHYSEEHFNVKHSISGFSNYFLSEYGRLFGKVTLGIKFMFPLPERGSACKRMNLFLRWMVRKDNLDFGFWNFIPTRKLVIPVDTHIAKISTQLGLTSRKVVSWKMAEEITENLKIFDKDDPVRFDYALCHFGMVIKNFSLNN</sequence>
<organism evidence="1">
    <name type="scientific">Ignavibacterium album</name>
    <dbReference type="NCBI Taxonomy" id="591197"/>
    <lineage>
        <taxon>Bacteria</taxon>
        <taxon>Pseudomonadati</taxon>
        <taxon>Ignavibacteriota</taxon>
        <taxon>Ignavibacteria</taxon>
        <taxon>Ignavibacteriales</taxon>
        <taxon>Ignavibacteriaceae</taxon>
        <taxon>Ignavibacterium</taxon>
    </lineage>
</organism>
<reference evidence="1" key="1">
    <citation type="journal article" date="2020" name="mSystems">
        <title>Genome- and Community-Level Interaction Insights into Carbon Utilization and Element Cycling Functions of Hydrothermarchaeota in Hydrothermal Sediment.</title>
        <authorList>
            <person name="Zhou Z."/>
            <person name="Liu Y."/>
            <person name="Xu W."/>
            <person name="Pan J."/>
            <person name="Luo Z.H."/>
            <person name="Li M."/>
        </authorList>
    </citation>
    <scope>NUCLEOTIDE SEQUENCE [LARGE SCALE GENOMIC DNA]</scope>
    <source>
        <strain evidence="1">SpSt-479</strain>
    </source>
</reference>